<name>A0A165HQK7_9APHY</name>
<sequence>MPGQSTGMRAQNPGTTSVVTRTSPKSIALIYSEYVKLRRRAQILAALVQQGVASYPHRGGDSLLEIPGSAAAAGHLPSKLNELQTSNIADRPQSTTREFHAARWKRAKCKWRRKNPAQTILFLSPAPFANIRTPYITPNTTDPTAIHNFCAQGCEAPNSTSTTTASGTPLTALRAPGGWPLNPHMRHIGVRFLIAVDLFLVVARWSPIHRGVQISARWVELRRWWAIIVFIAVRIDRCGAYVCRRYTDPQAYAEQGGEGGGRRPSTAEA</sequence>
<evidence type="ECO:0000313" key="2">
    <source>
        <dbReference type="Proteomes" id="UP000076871"/>
    </source>
</evidence>
<dbReference type="AlphaFoldDB" id="A0A165HQK7"/>
<proteinExistence type="predicted"/>
<dbReference type="GeneID" id="63828925"/>
<reference evidence="1 2" key="1">
    <citation type="journal article" date="2016" name="Mol. Biol. Evol.">
        <title>Comparative Genomics of Early-Diverging Mushroom-Forming Fungi Provides Insights into the Origins of Lignocellulose Decay Capabilities.</title>
        <authorList>
            <person name="Nagy L.G."/>
            <person name="Riley R."/>
            <person name="Tritt A."/>
            <person name="Adam C."/>
            <person name="Daum C."/>
            <person name="Floudas D."/>
            <person name="Sun H."/>
            <person name="Yadav J.S."/>
            <person name="Pangilinan J."/>
            <person name="Larsson K.H."/>
            <person name="Matsuura K."/>
            <person name="Barry K."/>
            <person name="Labutti K."/>
            <person name="Kuo R."/>
            <person name="Ohm R.A."/>
            <person name="Bhattacharya S.S."/>
            <person name="Shirouzu T."/>
            <person name="Yoshinaga Y."/>
            <person name="Martin F.M."/>
            <person name="Grigoriev I.V."/>
            <person name="Hibbett D.S."/>
        </authorList>
    </citation>
    <scope>NUCLEOTIDE SEQUENCE [LARGE SCALE GENOMIC DNA]</scope>
    <source>
        <strain evidence="1 2">93-53</strain>
    </source>
</reference>
<dbReference type="RefSeq" id="XP_040769703.1">
    <property type="nucleotide sequence ID" value="XM_040911897.1"/>
</dbReference>
<organism evidence="1 2">
    <name type="scientific">Laetiporus sulphureus 93-53</name>
    <dbReference type="NCBI Taxonomy" id="1314785"/>
    <lineage>
        <taxon>Eukaryota</taxon>
        <taxon>Fungi</taxon>
        <taxon>Dikarya</taxon>
        <taxon>Basidiomycota</taxon>
        <taxon>Agaricomycotina</taxon>
        <taxon>Agaricomycetes</taxon>
        <taxon>Polyporales</taxon>
        <taxon>Laetiporus</taxon>
    </lineage>
</organism>
<accession>A0A165HQK7</accession>
<dbReference type="EMBL" id="KV427606">
    <property type="protein sequence ID" value="KZT12055.1"/>
    <property type="molecule type" value="Genomic_DNA"/>
</dbReference>
<evidence type="ECO:0000313" key="1">
    <source>
        <dbReference type="EMBL" id="KZT12055.1"/>
    </source>
</evidence>
<gene>
    <name evidence="1" type="ORF">LAESUDRAFT_754570</name>
</gene>
<keyword evidence="2" id="KW-1185">Reference proteome</keyword>
<dbReference type="Proteomes" id="UP000076871">
    <property type="component" value="Unassembled WGS sequence"/>
</dbReference>
<dbReference type="InParanoid" id="A0A165HQK7"/>
<protein>
    <submittedName>
        <fullName evidence="1">Uncharacterized protein</fullName>
    </submittedName>
</protein>